<gene>
    <name evidence="1" type="ORF">S01H4_30274</name>
</gene>
<accession>X1CR45</accession>
<proteinExistence type="predicted"/>
<dbReference type="AlphaFoldDB" id="X1CR45"/>
<protein>
    <submittedName>
        <fullName evidence="1">Uncharacterized protein</fullName>
    </submittedName>
</protein>
<organism evidence="1">
    <name type="scientific">marine sediment metagenome</name>
    <dbReference type="NCBI Taxonomy" id="412755"/>
    <lineage>
        <taxon>unclassified sequences</taxon>
        <taxon>metagenomes</taxon>
        <taxon>ecological metagenomes</taxon>
    </lineage>
</organism>
<dbReference type="EMBL" id="BART01015612">
    <property type="protein sequence ID" value="GAG86741.1"/>
    <property type="molecule type" value="Genomic_DNA"/>
</dbReference>
<name>X1CR45_9ZZZZ</name>
<reference evidence="1" key="1">
    <citation type="journal article" date="2014" name="Front. Microbiol.">
        <title>High frequency of phylogenetically diverse reductive dehalogenase-homologous genes in deep subseafloor sedimentary metagenomes.</title>
        <authorList>
            <person name="Kawai M."/>
            <person name="Futagami T."/>
            <person name="Toyoda A."/>
            <person name="Takaki Y."/>
            <person name="Nishi S."/>
            <person name="Hori S."/>
            <person name="Arai W."/>
            <person name="Tsubouchi T."/>
            <person name="Morono Y."/>
            <person name="Uchiyama I."/>
            <person name="Ito T."/>
            <person name="Fujiyama A."/>
            <person name="Inagaki F."/>
            <person name="Takami H."/>
        </authorList>
    </citation>
    <scope>NUCLEOTIDE SEQUENCE</scope>
    <source>
        <strain evidence="1">Expedition CK06-06</strain>
    </source>
</reference>
<comment type="caution">
    <text evidence="1">The sequence shown here is derived from an EMBL/GenBank/DDBJ whole genome shotgun (WGS) entry which is preliminary data.</text>
</comment>
<sequence>MAAITNWKEYTTEEIEAKLEEVNNDFDFDSLFTDDTEEEVEEVVITGFQLKTLECLNIAKTQLKYWEAKNYKESLGSIYMGDELEGDNYSFNYINNKRKNNGIKNSKEDIELYTNDLINSGYKFS</sequence>
<evidence type="ECO:0000313" key="1">
    <source>
        <dbReference type="EMBL" id="GAG86741.1"/>
    </source>
</evidence>